<dbReference type="SUPFAM" id="SSF54001">
    <property type="entry name" value="Cysteine proteinases"/>
    <property type="match status" value="1"/>
</dbReference>
<protein>
    <recommendedName>
        <fullName evidence="5">Ubiquitin-like protease family profile domain-containing protein</fullName>
    </recommendedName>
</protein>
<evidence type="ECO:0000313" key="7">
    <source>
        <dbReference type="Proteomes" id="UP000652761"/>
    </source>
</evidence>
<dbReference type="EMBL" id="NMUH01000358">
    <property type="protein sequence ID" value="MQL77633.1"/>
    <property type="molecule type" value="Genomic_DNA"/>
</dbReference>
<dbReference type="GO" id="GO:0008234">
    <property type="term" value="F:cysteine-type peptidase activity"/>
    <property type="evidence" value="ECO:0007669"/>
    <property type="project" value="InterPro"/>
</dbReference>
<dbReference type="Gene3D" id="3.40.395.10">
    <property type="entry name" value="Adenoviral Proteinase, Chain A"/>
    <property type="match status" value="1"/>
</dbReference>
<evidence type="ECO:0000256" key="3">
    <source>
        <dbReference type="ARBA" id="ARBA00022801"/>
    </source>
</evidence>
<evidence type="ECO:0000256" key="2">
    <source>
        <dbReference type="ARBA" id="ARBA00022670"/>
    </source>
</evidence>
<sequence length="625" mass="70073">MKSSKQTRKDSGEAPPPALPAKRTEEEDTAPSTSTSSDDGMKGQTLQRKSSGAQRKKNVREKRSGRNTTPKRRIAGREHGSANIFGCSAALAIIKHLKLASKEKTAITCVSQEKMHVETEGVAAPPHPALMALLQGLGNEIRLLPERLEQYKSCNEGHFEALTTAVTTGFNKMEKLISSTSMAQDQPTVGTDVENFVSTHPSLTPAPAAPAYGDASASVLIVDQGIIAPDPVSVVPTTALLSPTSLIKNMKCRDDPQPGIYDQLPFRRLDKASKKRTSYQRKKGKKAMSTLFRFYKQWTCKSEATERQRALVEAFIAEEGYVDHKHTVLNFINNCSLKWSHVWDILWGNMTDDEVIDIVLHAMKVRQREQEALIPNSYHRWEFLGTILGSWIMHTDGSDDDRGHKLHTSLGHENLGCPISDFQFLFFVVHVSNHWFLLSLQLEQRRIVVYNSCRGHPTYDTCARKWEPILKAYLRYEGYRNADEFQLILDEICPQQPSSSMNCAMYIFMYVDRLTTKQKLFWDFSDNDMSSSNRAPQRYGKAPASPVPPSPPAPPALPFPETYSPDYWNGFYVGWTMALQKASRLYHHKGLTNILPDIGPRAKHICSSPSSRPSPAYSSPPSSTE</sequence>
<keyword evidence="3" id="KW-0378">Hydrolase</keyword>
<dbReference type="GO" id="GO:0006508">
    <property type="term" value="P:proteolysis"/>
    <property type="evidence" value="ECO:0007669"/>
    <property type="project" value="UniProtKB-KW"/>
</dbReference>
<reference evidence="6" key="1">
    <citation type="submission" date="2017-07" db="EMBL/GenBank/DDBJ databases">
        <title>Taro Niue Genome Assembly and Annotation.</title>
        <authorList>
            <person name="Atibalentja N."/>
            <person name="Keating K."/>
            <person name="Fields C.J."/>
        </authorList>
    </citation>
    <scope>NUCLEOTIDE SEQUENCE</scope>
    <source>
        <strain evidence="6">Niue_2</strain>
        <tissue evidence="6">Leaf</tissue>
    </source>
</reference>
<evidence type="ECO:0000313" key="6">
    <source>
        <dbReference type="EMBL" id="MQL77633.1"/>
    </source>
</evidence>
<proteinExistence type="inferred from homology"/>
<feature type="region of interest" description="Disordered" evidence="4">
    <location>
        <begin position="603"/>
        <end position="625"/>
    </location>
</feature>
<dbReference type="Proteomes" id="UP000652761">
    <property type="component" value="Unassembled WGS sequence"/>
</dbReference>
<keyword evidence="7" id="KW-1185">Reference proteome</keyword>
<dbReference type="AlphaFoldDB" id="A0A843U8D7"/>
<feature type="domain" description="Ubiquitin-like protease family profile" evidence="5">
    <location>
        <begin position="418"/>
        <end position="530"/>
    </location>
</feature>
<feature type="region of interest" description="Disordered" evidence="4">
    <location>
        <begin position="530"/>
        <end position="556"/>
    </location>
</feature>
<accession>A0A843U8D7</accession>
<dbReference type="InterPro" id="IPR003653">
    <property type="entry name" value="Peptidase_C48_C"/>
</dbReference>
<evidence type="ECO:0000256" key="4">
    <source>
        <dbReference type="SAM" id="MobiDB-lite"/>
    </source>
</evidence>
<comment type="caution">
    <text evidence="6">The sequence shown here is derived from an EMBL/GenBank/DDBJ whole genome shotgun (WGS) entry which is preliminary data.</text>
</comment>
<comment type="similarity">
    <text evidence="1">Belongs to the peptidase C48 family.</text>
</comment>
<name>A0A843U8D7_COLES</name>
<gene>
    <name evidence="6" type="ORF">Taro_010040</name>
</gene>
<feature type="compositionally biased region" description="Low complexity" evidence="4">
    <location>
        <begin position="607"/>
        <end position="625"/>
    </location>
</feature>
<evidence type="ECO:0000256" key="1">
    <source>
        <dbReference type="ARBA" id="ARBA00005234"/>
    </source>
</evidence>
<keyword evidence="2" id="KW-0645">Protease</keyword>
<dbReference type="InterPro" id="IPR038765">
    <property type="entry name" value="Papain-like_cys_pep_sf"/>
</dbReference>
<evidence type="ECO:0000259" key="5">
    <source>
        <dbReference type="Pfam" id="PF02902"/>
    </source>
</evidence>
<feature type="compositionally biased region" description="Pro residues" evidence="4">
    <location>
        <begin position="545"/>
        <end position="556"/>
    </location>
</feature>
<organism evidence="6 7">
    <name type="scientific">Colocasia esculenta</name>
    <name type="common">Wild taro</name>
    <name type="synonym">Arum esculentum</name>
    <dbReference type="NCBI Taxonomy" id="4460"/>
    <lineage>
        <taxon>Eukaryota</taxon>
        <taxon>Viridiplantae</taxon>
        <taxon>Streptophyta</taxon>
        <taxon>Embryophyta</taxon>
        <taxon>Tracheophyta</taxon>
        <taxon>Spermatophyta</taxon>
        <taxon>Magnoliopsida</taxon>
        <taxon>Liliopsida</taxon>
        <taxon>Araceae</taxon>
        <taxon>Aroideae</taxon>
        <taxon>Colocasieae</taxon>
        <taxon>Colocasia</taxon>
    </lineage>
</organism>
<dbReference type="Pfam" id="PF02902">
    <property type="entry name" value="Peptidase_C48"/>
    <property type="match status" value="1"/>
</dbReference>
<feature type="compositionally biased region" description="Basic residues" evidence="4">
    <location>
        <begin position="54"/>
        <end position="74"/>
    </location>
</feature>
<feature type="compositionally biased region" description="Polar residues" evidence="4">
    <location>
        <begin position="44"/>
        <end position="53"/>
    </location>
</feature>
<feature type="region of interest" description="Disordered" evidence="4">
    <location>
        <begin position="1"/>
        <end position="77"/>
    </location>
</feature>
<dbReference type="OrthoDB" id="1291327at2759"/>